<organism evidence="1 2">
    <name type="scientific">Gordonia neofelifaecis NRRL B-59395</name>
    <dbReference type="NCBI Taxonomy" id="644548"/>
    <lineage>
        <taxon>Bacteria</taxon>
        <taxon>Bacillati</taxon>
        <taxon>Actinomycetota</taxon>
        <taxon>Actinomycetes</taxon>
        <taxon>Mycobacteriales</taxon>
        <taxon>Gordoniaceae</taxon>
        <taxon>Gordonia</taxon>
    </lineage>
</organism>
<dbReference type="AlphaFoldDB" id="F1YNS9"/>
<evidence type="ECO:0000313" key="2">
    <source>
        <dbReference type="Proteomes" id="UP000035065"/>
    </source>
</evidence>
<sequence length="524" mass="56710">MIVAAAAAVMTARADAGSIGELTMSEVCAEADYPRRDGTVGPIPKATVWKHFRNLGDLAAAVAEHLDAQRLRVPEGIIGLAHPGGTESDRGAHAESSRRLEVRFAADNFGIDELVDQYDDATRRDDRADRLYWAAELSRRCLGDARSSGRRRAERARDWAKTALGLVDASSKIECMIGMRCARTATAAETILARNPGYEPTALSRIRTINETAAGFARAWGFALQEAMAAYRADTARALCEEDPVREMRAVHTIAATLTDEMRSEADDAQPSHDLLDGDDVAVVAEHLCEVEVAYASHPGYREVFGTSMSQLKRSMPECFRLTAVTTNRHRDSVEALLRLDAFAQLISEDGVRSNPAALEYAVDDYERASLDILRTARCGPIRDVLVASYLSSKATVQEHRAGDAVGEVGRGVGLPTGLSPSPIALRGSAIRFNRRAARVASGRGAQSALRGIADEACAELTRLAPDDGDEPSGVDADLGDLAKSIDDLILIAISRPNRFSGKEIKRLLEIADPLYYYVTTGRN</sequence>
<evidence type="ECO:0000313" key="1">
    <source>
        <dbReference type="EMBL" id="EGD53686.1"/>
    </source>
</evidence>
<proteinExistence type="predicted"/>
<accession>F1YNS9</accession>
<gene>
    <name evidence="1" type="ORF">SCNU_17877</name>
</gene>
<dbReference type="Proteomes" id="UP000035065">
    <property type="component" value="Unassembled WGS sequence"/>
</dbReference>
<keyword evidence="2" id="KW-1185">Reference proteome</keyword>
<protein>
    <submittedName>
        <fullName evidence="1">Uncharacterized protein</fullName>
    </submittedName>
</protein>
<comment type="caution">
    <text evidence="1">The sequence shown here is derived from an EMBL/GenBank/DDBJ whole genome shotgun (WGS) entry which is preliminary data.</text>
</comment>
<dbReference type="EMBL" id="AEUD01000019">
    <property type="protein sequence ID" value="EGD53686.1"/>
    <property type="molecule type" value="Genomic_DNA"/>
</dbReference>
<name>F1YNS9_9ACTN</name>
<reference evidence="1 2" key="1">
    <citation type="journal article" date="2011" name="J. Bacteriol.">
        <title>Draft Genome Sequence of Gordonia neofelifaecis NRRL B-59395, a Cholesterol-Degrading Actinomycete.</title>
        <authorList>
            <person name="Ge F."/>
            <person name="Li W."/>
            <person name="Chen G."/>
            <person name="Liu Y."/>
            <person name="Zhang G."/>
            <person name="Yong B."/>
            <person name="Wang Q."/>
            <person name="Wang N."/>
            <person name="Huang Z."/>
            <person name="Li W."/>
            <person name="Wang J."/>
            <person name="Wu C."/>
            <person name="Xie Q."/>
            <person name="Liu G."/>
        </authorList>
    </citation>
    <scope>NUCLEOTIDE SEQUENCE [LARGE SCALE GENOMIC DNA]</scope>
    <source>
        <strain evidence="1 2">NRRL B-59395</strain>
    </source>
</reference>